<dbReference type="Pfam" id="PF19631">
    <property type="entry name" value="Trypco2"/>
    <property type="match status" value="1"/>
</dbReference>
<protein>
    <recommendedName>
        <fullName evidence="1">Trypsin-co-occurring domain-containing protein</fullName>
    </recommendedName>
</protein>
<feature type="domain" description="Trypsin-co-occurring" evidence="1">
    <location>
        <begin position="2"/>
        <end position="79"/>
    </location>
</feature>
<evidence type="ECO:0000259" key="1">
    <source>
        <dbReference type="Pfam" id="PF19631"/>
    </source>
</evidence>
<name>A0A919RLU1_9ACTN</name>
<evidence type="ECO:0000313" key="2">
    <source>
        <dbReference type="EMBL" id="GII96171.1"/>
    </source>
</evidence>
<gene>
    <name evidence="2" type="ORF">Ssi02_64020</name>
</gene>
<keyword evidence="3" id="KW-1185">Reference proteome</keyword>
<dbReference type="InterPro" id="IPR045608">
    <property type="entry name" value="Trypco2"/>
</dbReference>
<organism evidence="2 3">
    <name type="scientific">Sinosporangium siamense</name>
    <dbReference type="NCBI Taxonomy" id="1367973"/>
    <lineage>
        <taxon>Bacteria</taxon>
        <taxon>Bacillati</taxon>
        <taxon>Actinomycetota</taxon>
        <taxon>Actinomycetes</taxon>
        <taxon>Streptosporangiales</taxon>
        <taxon>Streptosporangiaceae</taxon>
        <taxon>Sinosporangium</taxon>
    </lineage>
</organism>
<dbReference type="EMBL" id="BOOW01000042">
    <property type="protein sequence ID" value="GII96171.1"/>
    <property type="molecule type" value="Genomic_DNA"/>
</dbReference>
<reference evidence="2" key="1">
    <citation type="submission" date="2021-01" db="EMBL/GenBank/DDBJ databases">
        <title>Whole genome shotgun sequence of Sinosporangium siamense NBRC 109515.</title>
        <authorList>
            <person name="Komaki H."/>
            <person name="Tamura T."/>
        </authorList>
    </citation>
    <scope>NUCLEOTIDE SEQUENCE</scope>
    <source>
        <strain evidence="2">NBRC 109515</strain>
    </source>
</reference>
<comment type="caution">
    <text evidence="2">The sequence shown here is derived from an EMBL/GenBank/DDBJ whole genome shotgun (WGS) entry which is preliminary data.</text>
</comment>
<sequence>MIELSEVIRGLRQELEEAIAEGEGKDLRFEVGPVEVEVTVAVTREAKAGAKVKFWVVEANAEGKLGDVRTQRVMLTLEPRLASTGRRPEVAGRADERER</sequence>
<proteinExistence type="predicted"/>
<dbReference type="AlphaFoldDB" id="A0A919RLU1"/>
<accession>A0A919RLU1</accession>
<dbReference type="RefSeq" id="WP_204031193.1">
    <property type="nucleotide sequence ID" value="NZ_BOOW01000042.1"/>
</dbReference>
<dbReference type="Proteomes" id="UP000606172">
    <property type="component" value="Unassembled WGS sequence"/>
</dbReference>
<evidence type="ECO:0000313" key="3">
    <source>
        <dbReference type="Proteomes" id="UP000606172"/>
    </source>
</evidence>